<reference evidence="2 3" key="1">
    <citation type="submission" date="2018-01" db="EMBL/GenBank/DDBJ databases">
        <title>Halomonas endophytica sp. nov., isolated from storage liquid in the stems of Populus euphratica.</title>
        <authorList>
            <person name="Chen C."/>
        </authorList>
    </citation>
    <scope>NUCLEOTIDE SEQUENCE [LARGE SCALE GENOMIC DNA]</scope>
    <source>
        <strain evidence="2 3">BZ-SZ-XJ27</strain>
    </source>
</reference>
<organism evidence="2 3">
    <name type="scientific">Halomonas urumqiensis</name>
    <dbReference type="NCBI Taxonomy" id="1684789"/>
    <lineage>
        <taxon>Bacteria</taxon>
        <taxon>Pseudomonadati</taxon>
        <taxon>Pseudomonadota</taxon>
        <taxon>Gammaproteobacteria</taxon>
        <taxon>Oceanospirillales</taxon>
        <taxon>Halomonadaceae</taxon>
        <taxon>Halomonas</taxon>
    </lineage>
</organism>
<gene>
    <name evidence="2" type="ORF">C1H70_17095</name>
</gene>
<dbReference type="EMBL" id="PNRG01000033">
    <property type="protein sequence ID" value="PMR78460.1"/>
    <property type="molecule type" value="Genomic_DNA"/>
</dbReference>
<evidence type="ECO:0000313" key="2">
    <source>
        <dbReference type="EMBL" id="PMR78460.1"/>
    </source>
</evidence>
<evidence type="ECO:0000256" key="1">
    <source>
        <dbReference type="SAM" id="MobiDB-lite"/>
    </source>
</evidence>
<sequence>MDRAEMDRVEMDRAEMKTEKAEVESELSDFEENMRREIEAYMQPAQQSERDNATQSPEQFAEQFAAYQENVGKQADGHGTEGHDAAVTAADESTVTSNGAAAGDSPASQPAKPRSKKAAKKAYTGTAYRTGHLVKLAVRTKPLSMDIVFEHVSSSISKLEAQLEAEKAARKAGYPIIGYLIETTPLNNG</sequence>
<feature type="compositionally biased region" description="Basic and acidic residues" evidence="1">
    <location>
        <begin position="1"/>
        <end position="23"/>
    </location>
</feature>
<comment type="caution">
    <text evidence="2">The sequence shown here is derived from an EMBL/GenBank/DDBJ whole genome shotgun (WGS) entry which is preliminary data.</text>
</comment>
<accession>A0A2N7UDG7</accession>
<dbReference type="Proteomes" id="UP000235547">
    <property type="component" value="Unassembled WGS sequence"/>
</dbReference>
<protein>
    <submittedName>
        <fullName evidence="2">Uncharacterized protein</fullName>
    </submittedName>
</protein>
<name>A0A2N7UDG7_9GAMM</name>
<proteinExistence type="predicted"/>
<keyword evidence="3" id="KW-1185">Reference proteome</keyword>
<evidence type="ECO:0000313" key="3">
    <source>
        <dbReference type="Proteomes" id="UP000235547"/>
    </source>
</evidence>
<feature type="region of interest" description="Disordered" evidence="1">
    <location>
        <begin position="1"/>
        <end position="123"/>
    </location>
</feature>
<dbReference type="OrthoDB" id="6167710at2"/>
<dbReference type="AlphaFoldDB" id="A0A2N7UDG7"/>
<feature type="compositionally biased region" description="Basic and acidic residues" evidence="1">
    <location>
        <begin position="75"/>
        <end position="84"/>
    </location>
</feature>
<dbReference type="RefSeq" id="WP_102589521.1">
    <property type="nucleotide sequence ID" value="NZ_BNAE01000001.1"/>
</dbReference>